<dbReference type="AlphaFoldDB" id="A0A077ZPJ1"/>
<dbReference type="Proteomes" id="UP000030665">
    <property type="component" value="Unassembled WGS sequence"/>
</dbReference>
<dbReference type="EMBL" id="HG807269">
    <property type="protein sequence ID" value="CDW60640.1"/>
    <property type="molecule type" value="Genomic_DNA"/>
</dbReference>
<name>A0A077ZPJ1_TRITR</name>
<dbReference type="InterPro" id="IPR019106">
    <property type="entry name" value="T4SS_TrbC"/>
</dbReference>
<reference evidence="1" key="2">
    <citation type="submission" date="2014-03" db="EMBL/GenBank/DDBJ databases">
        <title>The whipworm genome and dual-species transcriptomics of an intimate host-pathogen interaction.</title>
        <authorList>
            <person name="Foth B.J."/>
            <person name="Tsai I.J."/>
            <person name="Reid A.J."/>
            <person name="Bancroft A.J."/>
            <person name="Nichol S."/>
            <person name="Tracey A."/>
            <person name="Holroyd N."/>
            <person name="Cotton J.A."/>
            <person name="Stanley E.J."/>
            <person name="Zarowiecki M."/>
            <person name="Liu J.Z."/>
            <person name="Huckvale T."/>
            <person name="Cooper P.J."/>
            <person name="Grencis R.K."/>
            <person name="Berriman M."/>
        </authorList>
    </citation>
    <scope>NUCLEOTIDE SEQUENCE [LARGE SCALE GENOMIC DNA]</scope>
</reference>
<evidence type="ECO:0000313" key="2">
    <source>
        <dbReference type="Proteomes" id="UP000030665"/>
    </source>
</evidence>
<proteinExistence type="predicted"/>
<dbReference type="Pfam" id="PF06834">
    <property type="entry name" value="TraU"/>
    <property type="match status" value="1"/>
</dbReference>
<dbReference type="STRING" id="36087.A0A077ZPJ1"/>
<keyword evidence="2" id="KW-1185">Reference proteome</keyword>
<reference evidence="1" key="1">
    <citation type="submission" date="2014-01" db="EMBL/GenBank/DDBJ databases">
        <authorList>
            <person name="Aslett M."/>
        </authorList>
    </citation>
    <scope>NUCLEOTIDE SEQUENCE</scope>
</reference>
<gene>
    <name evidence="1" type="ORF">TTRE_0000903001</name>
</gene>
<evidence type="ECO:0000313" key="1">
    <source>
        <dbReference type="EMBL" id="CDW60640.1"/>
    </source>
</evidence>
<dbReference type="InterPro" id="IPR009649">
    <property type="entry name" value="TraU"/>
</dbReference>
<accession>A0A077ZPJ1</accession>
<dbReference type="InterPro" id="IPR014113">
    <property type="entry name" value="T4SS_TrbC_subgr"/>
</dbReference>
<dbReference type="NCBIfam" id="TIGR02742">
    <property type="entry name" value="TrbC_Ftype"/>
    <property type="match status" value="1"/>
</dbReference>
<protein>
    <submittedName>
        <fullName evidence="1">TrbC Ftype and TraU domain containing protein</fullName>
    </submittedName>
</protein>
<dbReference type="Pfam" id="PF09673">
    <property type="entry name" value="TrbC_Ftype"/>
    <property type="match status" value="1"/>
</dbReference>
<dbReference type="OrthoDB" id="10233996at2759"/>
<sequence>MPVQICPAPPPLFRRIGLAIGYWEPMALTDVTRSPGCMVNLGFSLPAFGKTAQGTAKKDEKQVNGAFCHVHWYKYPLTYWLNIITSLGCLEGGDLDIAYLSEIDPTWTDSSLTTILNPEAVIFANPIAQGACAADAIASAFNMPLDVLFWCAGSQGSMYPFNGQVSNESSPLQSSLLVSERMAFKLHRQGMIMETIGKNNAVCNEYPSPILPKERWRYQMVNMYPDSGQCHPFGRSVTRWETGKNPPNTKKNFGYLMWRKPLLMMLNGAVMASENVNTPENRQFLKQQENLSRQLREKPDHQLKAWAEKQVLENPLQRSDNHFLDELVRKQQASQDGKPRQGALYFVSFSIPEEGLKRMLGETRHYGIPATLRGMVNNDLKTTAEAVLSLVKDGATDGVQIDPTLFSQYGIRSVPALVVFCSQGYDIIRGNLRVGQALEKVAATGDCRQVAHDLLAGKGDSGK</sequence>
<dbReference type="NCBIfam" id="NF010297">
    <property type="entry name" value="PRK13737.1"/>
    <property type="match status" value="1"/>
</dbReference>
<dbReference type="NCBIfam" id="NF010290">
    <property type="entry name" value="PRK13730.1"/>
    <property type="match status" value="1"/>
</dbReference>
<organism evidence="1 2">
    <name type="scientific">Trichuris trichiura</name>
    <name type="common">Whipworm</name>
    <name type="synonym">Trichocephalus trichiurus</name>
    <dbReference type="NCBI Taxonomy" id="36087"/>
    <lineage>
        <taxon>Eukaryota</taxon>
        <taxon>Metazoa</taxon>
        <taxon>Ecdysozoa</taxon>
        <taxon>Nematoda</taxon>
        <taxon>Enoplea</taxon>
        <taxon>Dorylaimia</taxon>
        <taxon>Trichinellida</taxon>
        <taxon>Trichuridae</taxon>
        <taxon>Trichuris</taxon>
    </lineage>
</organism>